<dbReference type="KEGG" id="run:DR864_11360"/>
<name>A0A344TI30_9BACT</name>
<evidence type="ECO:0000256" key="1">
    <source>
        <dbReference type="ARBA" id="ARBA00022630"/>
    </source>
</evidence>
<dbReference type="Proteomes" id="UP000251993">
    <property type="component" value="Chromosome"/>
</dbReference>
<sequence length="174" mass="19891">MYSTSAFANMIRKSYAKSEGDSPLFCWDIVQLYRATSTNTQHDVSTLKTLMATQQWSLDLNFDDLLQNEFTIVVTDTRQTIQWVSSSFQQMTGYSKHEAIGQKPSFLQGANTNPQQLAFLREQLTAGNKTQTEVVNYRKNGEEYLCWIEALPVMNRKGELVNYLAIEKEVKQVG</sequence>
<proteinExistence type="predicted"/>
<keyword evidence="6" id="KW-1185">Reference proteome</keyword>
<dbReference type="PROSITE" id="PS50112">
    <property type="entry name" value="PAS"/>
    <property type="match status" value="1"/>
</dbReference>
<dbReference type="InterPro" id="IPR000014">
    <property type="entry name" value="PAS"/>
</dbReference>
<evidence type="ECO:0000313" key="5">
    <source>
        <dbReference type="EMBL" id="AXE18301.1"/>
    </source>
</evidence>
<evidence type="ECO:0000313" key="6">
    <source>
        <dbReference type="Proteomes" id="UP000251993"/>
    </source>
</evidence>
<feature type="domain" description="PAS" evidence="4">
    <location>
        <begin position="72"/>
        <end position="102"/>
    </location>
</feature>
<gene>
    <name evidence="5" type="ORF">DR864_11360</name>
</gene>
<dbReference type="PANTHER" id="PTHR47429:SF2">
    <property type="entry name" value="PROTEIN TWIN LOV 1"/>
    <property type="match status" value="1"/>
</dbReference>
<dbReference type="PANTHER" id="PTHR47429">
    <property type="entry name" value="PROTEIN TWIN LOV 1"/>
    <property type="match status" value="1"/>
</dbReference>
<dbReference type="EMBL" id="CP030850">
    <property type="protein sequence ID" value="AXE18301.1"/>
    <property type="molecule type" value="Genomic_DNA"/>
</dbReference>
<dbReference type="InterPro" id="IPR035965">
    <property type="entry name" value="PAS-like_dom_sf"/>
</dbReference>
<keyword evidence="2" id="KW-0288">FMN</keyword>
<dbReference type="SUPFAM" id="SSF55785">
    <property type="entry name" value="PYP-like sensor domain (PAS domain)"/>
    <property type="match status" value="1"/>
</dbReference>
<dbReference type="RefSeq" id="WP_114067085.1">
    <property type="nucleotide sequence ID" value="NZ_CP030850.1"/>
</dbReference>
<reference evidence="5 6" key="1">
    <citation type="submission" date="2018-07" db="EMBL/GenBank/DDBJ databases">
        <title>Genome sequencing of Runella.</title>
        <authorList>
            <person name="Baek M.-G."/>
            <person name="Yi H."/>
        </authorList>
    </citation>
    <scope>NUCLEOTIDE SEQUENCE [LARGE SCALE GENOMIC DNA]</scope>
    <source>
        <strain evidence="5 6">HYN0085</strain>
    </source>
</reference>
<dbReference type="Pfam" id="PF13426">
    <property type="entry name" value="PAS_9"/>
    <property type="match status" value="1"/>
</dbReference>
<dbReference type="Gene3D" id="3.30.450.20">
    <property type="entry name" value="PAS domain"/>
    <property type="match status" value="1"/>
</dbReference>
<accession>A0A344TI30</accession>
<dbReference type="AlphaFoldDB" id="A0A344TI30"/>
<evidence type="ECO:0000256" key="2">
    <source>
        <dbReference type="ARBA" id="ARBA00022643"/>
    </source>
</evidence>
<keyword evidence="1" id="KW-0285">Flavoprotein</keyword>
<dbReference type="OrthoDB" id="1120715at2"/>
<organism evidence="5 6">
    <name type="scientific">Runella rosea</name>
    <dbReference type="NCBI Taxonomy" id="2259595"/>
    <lineage>
        <taxon>Bacteria</taxon>
        <taxon>Pseudomonadati</taxon>
        <taxon>Bacteroidota</taxon>
        <taxon>Cytophagia</taxon>
        <taxon>Cytophagales</taxon>
        <taxon>Spirosomataceae</taxon>
        <taxon>Runella</taxon>
    </lineage>
</organism>
<evidence type="ECO:0000256" key="3">
    <source>
        <dbReference type="ARBA" id="ARBA00022991"/>
    </source>
</evidence>
<dbReference type="NCBIfam" id="TIGR00229">
    <property type="entry name" value="sensory_box"/>
    <property type="match status" value="1"/>
</dbReference>
<evidence type="ECO:0000259" key="4">
    <source>
        <dbReference type="PROSITE" id="PS50112"/>
    </source>
</evidence>
<protein>
    <recommendedName>
        <fullName evidence="4">PAS domain-containing protein</fullName>
    </recommendedName>
</protein>
<keyword evidence="3" id="KW-0157">Chromophore</keyword>
<dbReference type="CDD" id="cd00130">
    <property type="entry name" value="PAS"/>
    <property type="match status" value="1"/>
</dbReference>